<reference evidence="1 2" key="1">
    <citation type="journal article" date="2012" name="J. Bacteriol.">
        <title>Genome Sequence of Galbibacter marinum Type Strain ck-I2-15.</title>
        <authorList>
            <person name="Lai Q."/>
            <person name="Li C."/>
            <person name="Shao Z."/>
        </authorList>
    </citation>
    <scope>NUCLEOTIDE SEQUENCE [LARGE SCALE GENOMIC DNA]</scope>
    <source>
        <strain evidence="2">ck-I2-15</strain>
    </source>
</reference>
<sequence>MTLRKNNTLNKTHKELSIQLGLSGLSFCILDSSTKEIHSLDNIELENTTVPEDLIPHLENWFNKPENQNMAFDKVVAIHENELSAVVPKPLFNESNLSDYLKYDVKILENDYLSYDAIGQHEIYNVYVPFTNVNNYLFEKFGDFEYKHASSILIETLVNQAKKGDKPTLYAHISKTHFEIIVTDQKQLRLYNTFTYHQKEDFIYYLLFTIEQLNLNPEKVAVHLLGQIDEQSELYQIAYQYILDVKIGNSLPAVQVFNKHLNTEDRLKSMIILNSF</sequence>
<dbReference type="OrthoDB" id="658622at2"/>
<evidence type="ECO:0000313" key="2">
    <source>
        <dbReference type="Proteomes" id="UP000007364"/>
    </source>
</evidence>
<dbReference type="AlphaFoldDB" id="K2PTV5"/>
<dbReference type="Gene3D" id="3.30.420.260">
    <property type="match status" value="1"/>
</dbReference>
<evidence type="ECO:0008006" key="3">
    <source>
        <dbReference type="Google" id="ProtNLM"/>
    </source>
</evidence>
<dbReference type="EMBL" id="AMSG01000012">
    <property type="protein sequence ID" value="EKF55014.1"/>
    <property type="molecule type" value="Genomic_DNA"/>
</dbReference>
<dbReference type="Pfam" id="PF12864">
    <property type="entry name" value="DUF3822"/>
    <property type="match status" value="1"/>
</dbReference>
<evidence type="ECO:0000313" key="1">
    <source>
        <dbReference type="EMBL" id="EKF55014.1"/>
    </source>
</evidence>
<gene>
    <name evidence="1" type="ORF">I215_09851</name>
</gene>
<proteinExistence type="predicted"/>
<name>K2PTV5_9FLAO</name>
<dbReference type="Proteomes" id="UP000007364">
    <property type="component" value="Unassembled WGS sequence"/>
</dbReference>
<dbReference type="STRING" id="555500.I215_09851"/>
<dbReference type="CDD" id="cd24013">
    <property type="entry name" value="ASKHA_ATPase_BT3980-like"/>
    <property type="match status" value="1"/>
</dbReference>
<protein>
    <recommendedName>
        <fullName evidence="3">DUF3822 domain-containing protein</fullName>
    </recommendedName>
</protein>
<organism evidence="1 2">
    <name type="scientific">Galbibacter marinus</name>
    <dbReference type="NCBI Taxonomy" id="555500"/>
    <lineage>
        <taxon>Bacteria</taxon>
        <taxon>Pseudomonadati</taxon>
        <taxon>Bacteroidota</taxon>
        <taxon>Flavobacteriia</taxon>
        <taxon>Flavobacteriales</taxon>
        <taxon>Flavobacteriaceae</taxon>
        <taxon>Galbibacter</taxon>
    </lineage>
</organism>
<dbReference type="Gene3D" id="3.30.420.250">
    <property type="match status" value="1"/>
</dbReference>
<comment type="caution">
    <text evidence="1">The sequence shown here is derived from an EMBL/GenBank/DDBJ whole genome shotgun (WGS) entry which is preliminary data.</text>
</comment>
<dbReference type="InterPro" id="IPR024213">
    <property type="entry name" value="DUF3822"/>
</dbReference>
<keyword evidence="2" id="KW-1185">Reference proteome</keyword>
<dbReference type="RefSeq" id="WP_008991817.1">
    <property type="nucleotide sequence ID" value="NZ_AMSG01000012.1"/>
</dbReference>
<dbReference type="eggNOG" id="ENOG5030DYA">
    <property type="taxonomic scope" value="Bacteria"/>
</dbReference>
<accession>K2PTV5</accession>